<geneLocation type="plasmid" evidence="2">
    <name>pM830MA</name>
</geneLocation>
<accession>A0A5C0E3G6</accession>
<feature type="domain" description="N-acetyltransferase" evidence="1">
    <location>
        <begin position="14"/>
        <end position="170"/>
    </location>
</feature>
<keyword evidence="2" id="KW-0808">Transferase</keyword>
<dbReference type="AlphaFoldDB" id="A0A5C0E3G6"/>
<sequence length="190" mass="21655">MKNISTNKIDNKNILIVKMDKLMLSKVSQIASITLGSSFVNEEILDNDINLCAKIDEEIVAYATTKFIDLDYLKKIIRDKKLHLDEEFLKIGYIDSIAVNEDYSGYGIGTLLLKDTLSKLRENKIGFAIMAGWINKDQVNIKRLAIKEGFKEEFIIEEFWKEDSLKLNFDCTACGKPPCLCSAIIYTKKL</sequence>
<proteinExistence type="predicted"/>
<dbReference type="Gene3D" id="3.40.630.30">
    <property type="match status" value="1"/>
</dbReference>
<dbReference type="SUPFAM" id="SSF55729">
    <property type="entry name" value="Acyl-CoA N-acyltransferases (Nat)"/>
    <property type="match status" value="1"/>
</dbReference>
<evidence type="ECO:0000313" key="2">
    <source>
        <dbReference type="EMBL" id="QEI46224.1"/>
    </source>
</evidence>
<dbReference type="CDD" id="cd04301">
    <property type="entry name" value="NAT_SF"/>
    <property type="match status" value="1"/>
</dbReference>
<keyword evidence="2" id="KW-0614">Plasmid</keyword>
<dbReference type="InterPro" id="IPR000182">
    <property type="entry name" value="GNAT_dom"/>
</dbReference>
<dbReference type="PROSITE" id="PS51186">
    <property type="entry name" value="GNAT"/>
    <property type="match status" value="1"/>
</dbReference>
<dbReference type="InterPro" id="IPR016181">
    <property type="entry name" value="Acyl_CoA_acyltransferase"/>
</dbReference>
<protein>
    <submittedName>
        <fullName evidence="2">Acetyltransferase (GNAT family)</fullName>
    </submittedName>
</protein>
<gene>
    <name evidence="2" type="ORF">pM830MA_0024</name>
</gene>
<organism evidence="2">
    <name type="scientific">Aliarcobacter cryaerophilus</name>
    <dbReference type="NCBI Taxonomy" id="28198"/>
    <lineage>
        <taxon>Bacteria</taxon>
        <taxon>Pseudomonadati</taxon>
        <taxon>Campylobacterota</taxon>
        <taxon>Epsilonproteobacteria</taxon>
        <taxon>Campylobacterales</taxon>
        <taxon>Arcobacteraceae</taxon>
        <taxon>Aliarcobacter</taxon>
    </lineage>
</organism>
<name>A0A5C0E3G6_9BACT</name>
<dbReference type="EMBL" id="MK715471">
    <property type="protein sequence ID" value="QEI46224.1"/>
    <property type="molecule type" value="Genomic_DNA"/>
</dbReference>
<evidence type="ECO:0000259" key="1">
    <source>
        <dbReference type="PROSITE" id="PS51186"/>
    </source>
</evidence>
<dbReference type="GO" id="GO:0016747">
    <property type="term" value="F:acyltransferase activity, transferring groups other than amino-acyl groups"/>
    <property type="evidence" value="ECO:0007669"/>
    <property type="project" value="InterPro"/>
</dbReference>
<dbReference type="Pfam" id="PF00583">
    <property type="entry name" value="Acetyltransf_1"/>
    <property type="match status" value="1"/>
</dbReference>
<reference evidence="2" key="1">
    <citation type="journal article" date="2019" name="Front. Microbiol.">
        <title>Arcobacter cryaerophilus Isolated From New Zealand Mussels Harbor a Putative Virulence Plasmid.</title>
        <authorList>
            <person name="On S.L.W."/>
            <person name="Althaus D."/>
            <person name="Miller W.G."/>
            <person name="Lizamore D."/>
            <person name="Wong S.G.L."/>
            <person name="Mathai A.J."/>
            <person name="Chelikani V."/>
            <person name="Carter G.P."/>
        </authorList>
    </citation>
    <scope>NUCLEOTIDE SEQUENCE</scope>
    <source>
        <strain evidence="2">M830MA</strain>
        <plasmid evidence="2">pM830MA</plasmid>
    </source>
</reference>
<dbReference type="RefSeq" id="WP_148572146.1">
    <property type="nucleotide sequence ID" value="NZ_MK715471.1"/>
</dbReference>